<sequence length="958" mass="105311">MVINTSHSEYMNNRDRREMHRKKLEEFDMDSVPVNPVSPATQALGRNQLVRSSGAQAVDDIAASINEELMKKDGPTSAKTGFQRFKMPISEQRRSNSSVGLSQLNELMGRNSAEGIFDPNDLDYLLWHNEPKEVATGVHFAQMLNFEGVGDTLRVAFSSIAEDDDNRANTILNEYVMDYPIFKDPANKVRMLSNANTKEGPKTGMVKLVSQETHATGLCAAIAGKGIGVEMSLLAGKNVTKMNTIKSKPVDMRQMALKAMMLKLQLTLLHSSEEGNIEVEAYTLKREVPVLKTSEALELFPRYNVIVDITKFSVEQQRLLLVLCSAWPSQKLINGGAQDIYSLVTFEEEEFSFYVTSGEAFTLTTDGYLPTPRELWSQCVQLFMNMGGFDDLITVVRDNRGLAPILTHNAAIANNNINVVSAYPSSTCYHGLSVNASPERRYIAPTMLESSSLVLLVDNIMLSVYLNNMLYLAEELGLGSKTLYPRPDAKDNSKIADVLYSHGLKGNSPQNSLMGKVCPWLARLDRFQNSGLHVMLDIVNSMRRGGDTGLIYCPLSYAVSTLQTVCTASLMREKMEIDLSKIMGFKSNVSKTWEVIRLLNWYKAASGSSLPCYGTSVFGAKLRGDEMRLLGDVIHKKGHFKVSRIMAVTEYLPQSTESGTLQQTFFNNPGYMATEEAKVQELYPVMYKPNSFSLTTISGDPGKTEFLDMYKQNGHTANGNNRQGVIQDTPPTLSPNGNQPDGKNGVDKPAGNPPPGMLTCVDIPNVVEKRVEYTPGDCGIDALVSLIPGINKAEGLAKLNLKVGDRYWLTADELGKIAHSYDTDLIVLKESGPPEYYASIESVRERRVVVKQEGHHFVPCVPTGGVSSKPTLLIQLDPLPGDDQEREAIRRRIMAGQASVGNAITTAVASANRGQTTGKSGVVVNWRSDPDSISSDDTSLVTVGAQAGRKRSGESEDR</sequence>
<feature type="region of interest" description="Disordered" evidence="1">
    <location>
        <begin position="712"/>
        <end position="757"/>
    </location>
</feature>
<accession>A0A889INM4</accession>
<evidence type="ECO:0000256" key="1">
    <source>
        <dbReference type="SAM" id="MobiDB-lite"/>
    </source>
</evidence>
<feature type="region of interest" description="Disordered" evidence="1">
    <location>
        <begin position="914"/>
        <end position="958"/>
    </location>
</feature>
<name>A0A889INM4_9VIRU</name>
<protein>
    <submittedName>
        <fullName evidence="2">Putative capsid protein</fullName>
    </submittedName>
</protein>
<reference evidence="2" key="1">
    <citation type="submission" date="2021-01" db="EMBL/GenBank/DDBJ databases">
        <authorList>
            <person name="Konstantinidis K."/>
            <person name="Dovrolis N."/>
            <person name="Kouvela A."/>
            <person name="Kassela K."/>
            <person name="Rosa Freitas M.G."/>
            <person name="Nearchou A."/>
            <person name="de Courcy Williams M."/>
            <person name="Veletza S."/>
            <person name="Mavromara P."/>
            <person name="Karakasiliotis I."/>
        </authorList>
    </citation>
    <scope>NUCLEOTIDE SEQUENCE</scope>
    <source>
        <strain evidence="2">CB2</strain>
    </source>
</reference>
<dbReference type="EMBL" id="MW520402">
    <property type="protein sequence ID" value="QRD99895.1"/>
    <property type="molecule type" value="Genomic_RNA"/>
</dbReference>
<evidence type="ECO:0000313" key="2">
    <source>
        <dbReference type="EMBL" id="QRD99895.1"/>
    </source>
</evidence>
<feature type="compositionally biased region" description="Polar residues" evidence="1">
    <location>
        <begin position="713"/>
        <end position="741"/>
    </location>
</feature>
<organism evidence="2">
    <name type="scientific">Xanthi chryso-like virus</name>
    <dbReference type="NCBI Taxonomy" id="2805777"/>
    <lineage>
        <taxon>Viruses</taxon>
        <taxon>Riboviria</taxon>
        <taxon>Orthornavirae</taxon>
        <taxon>Duplornaviricota</taxon>
        <taxon>Chrymotiviricetes</taxon>
        <taxon>Ghabrivirales</taxon>
        <taxon>Alphatotivirineae</taxon>
        <taxon>Chrysoviridae</taxon>
    </lineage>
</organism>
<proteinExistence type="predicted"/>